<keyword evidence="3" id="KW-1185">Reference proteome</keyword>
<evidence type="ECO:0000313" key="2">
    <source>
        <dbReference type="EMBL" id="KAK2590048.1"/>
    </source>
</evidence>
<proteinExistence type="predicted"/>
<accession>A0AAJ0CBH2</accession>
<comment type="caution">
    <text evidence="2">The sequence shown here is derived from an EMBL/GenBank/DDBJ whole genome shotgun (WGS) entry which is preliminary data.</text>
</comment>
<gene>
    <name evidence="2" type="ORF">QQS21_012276</name>
</gene>
<name>A0AAJ0CBH2_9HYPO</name>
<organism evidence="2 3">
    <name type="scientific">Conoideocrella luteorostrata</name>
    <dbReference type="NCBI Taxonomy" id="1105319"/>
    <lineage>
        <taxon>Eukaryota</taxon>
        <taxon>Fungi</taxon>
        <taxon>Dikarya</taxon>
        <taxon>Ascomycota</taxon>
        <taxon>Pezizomycotina</taxon>
        <taxon>Sordariomycetes</taxon>
        <taxon>Hypocreomycetidae</taxon>
        <taxon>Hypocreales</taxon>
        <taxon>Clavicipitaceae</taxon>
        <taxon>Conoideocrella</taxon>
    </lineage>
</organism>
<evidence type="ECO:0000256" key="1">
    <source>
        <dbReference type="SAM" id="MobiDB-lite"/>
    </source>
</evidence>
<protein>
    <submittedName>
        <fullName evidence="2">Uncharacterized protein</fullName>
    </submittedName>
</protein>
<sequence length="228" mass="24653">MDGSSVFLAPVKQHPTLEAAVSDSLGEAWCQVPPLSSTGCFISDIDAYLSTMVSALPVIADRLVNGHHMSEYVNEQMDRMDAETDFPGLQPLDSLCENITSLRQFVSIITRAAANIKAERIIGPTNQFEIIPPSTGSSRQLQSVVSSELLRKTSRNMKSPSLNPSSTHASQSSIIRRRCSSSPADDLMTTLSSRGKGHWTCPYALNCELGGVSADGSAIVFERNSTFK</sequence>
<reference evidence="2" key="1">
    <citation type="submission" date="2023-06" db="EMBL/GenBank/DDBJ databases">
        <title>Conoideocrella luteorostrata (Hypocreales: Clavicipitaceae), a potential biocontrol fungus for elongate hemlock scale in United States Christmas tree production areas.</title>
        <authorList>
            <person name="Barrett H."/>
            <person name="Lovett B."/>
            <person name="Macias A.M."/>
            <person name="Stajich J.E."/>
            <person name="Kasson M.T."/>
        </authorList>
    </citation>
    <scope>NUCLEOTIDE SEQUENCE</scope>
    <source>
        <strain evidence="2">ARSEF 14590</strain>
    </source>
</reference>
<dbReference type="AlphaFoldDB" id="A0AAJ0CBH2"/>
<feature type="compositionally biased region" description="Polar residues" evidence="1">
    <location>
        <begin position="156"/>
        <end position="169"/>
    </location>
</feature>
<dbReference type="Proteomes" id="UP001251528">
    <property type="component" value="Unassembled WGS sequence"/>
</dbReference>
<dbReference type="EMBL" id="JASWJB010000498">
    <property type="protein sequence ID" value="KAK2590048.1"/>
    <property type="molecule type" value="Genomic_DNA"/>
</dbReference>
<evidence type="ECO:0000313" key="3">
    <source>
        <dbReference type="Proteomes" id="UP001251528"/>
    </source>
</evidence>
<feature type="region of interest" description="Disordered" evidence="1">
    <location>
        <begin position="153"/>
        <end position="181"/>
    </location>
</feature>